<keyword evidence="6 9" id="KW-0472">Membrane</keyword>
<dbReference type="PANTHER" id="PTHR31942:SF72">
    <property type="entry name" value="MLO-LIKE PROTEIN"/>
    <property type="match status" value="1"/>
</dbReference>
<evidence type="ECO:0000256" key="7">
    <source>
        <dbReference type="ARBA" id="ARBA00023265"/>
    </source>
</evidence>
<dbReference type="AlphaFoldDB" id="A0A835LXJ8"/>
<proteinExistence type="inferred from homology"/>
<evidence type="ECO:0000313" key="11">
    <source>
        <dbReference type="Proteomes" id="UP000631114"/>
    </source>
</evidence>
<evidence type="ECO:0008006" key="12">
    <source>
        <dbReference type="Google" id="ProtNLM"/>
    </source>
</evidence>
<dbReference type="GO" id="GO:0006952">
    <property type="term" value="P:defense response"/>
    <property type="evidence" value="ECO:0007669"/>
    <property type="project" value="UniProtKB-KW"/>
</dbReference>
<dbReference type="EMBL" id="JADFTS010000004">
    <property type="protein sequence ID" value="KAF9608707.1"/>
    <property type="molecule type" value="Genomic_DNA"/>
</dbReference>
<keyword evidence="11" id="KW-1185">Reference proteome</keyword>
<evidence type="ECO:0000256" key="8">
    <source>
        <dbReference type="SAM" id="MobiDB-lite"/>
    </source>
</evidence>
<feature type="transmembrane region" description="Helical" evidence="9">
    <location>
        <begin position="18"/>
        <end position="41"/>
    </location>
</feature>
<feature type="transmembrane region" description="Helical" evidence="9">
    <location>
        <begin position="227"/>
        <end position="247"/>
    </location>
</feature>
<organism evidence="10 11">
    <name type="scientific">Coptis chinensis</name>
    <dbReference type="NCBI Taxonomy" id="261450"/>
    <lineage>
        <taxon>Eukaryota</taxon>
        <taxon>Viridiplantae</taxon>
        <taxon>Streptophyta</taxon>
        <taxon>Embryophyta</taxon>
        <taxon>Tracheophyta</taxon>
        <taxon>Spermatophyta</taxon>
        <taxon>Magnoliopsida</taxon>
        <taxon>Ranunculales</taxon>
        <taxon>Ranunculaceae</taxon>
        <taxon>Coptidoideae</taxon>
        <taxon>Coptis</taxon>
    </lineage>
</organism>
<evidence type="ECO:0000256" key="2">
    <source>
        <dbReference type="ARBA" id="ARBA00006574"/>
    </source>
</evidence>
<comment type="caution">
    <text evidence="10">The sequence shown here is derived from an EMBL/GenBank/DDBJ whole genome shotgun (WGS) entry which is preliminary data.</text>
</comment>
<feature type="compositionally biased region" description="Basic and acidic residues" evidence="8">
    <location>
        <begin position="320"/>
        <end position="333"/>
    </location>
</feature>
<accession>A0A835LXJ8</accession>
<feature type="compositionally biased region" description="Polar residues" evidence="8">
    <location>
        <begin position="275"/>
        <end position="298"/>
    </location>
</feature>
<dbReference type="Pfam" id="PF03094">
    <property type="entry name" value="Mlo"/>
    <property type="match status" value="2"/>
</dbReference>
<evidence type="ECO:0000256" key="6">
    <source>
        <dbReference type="ARBA" id="ARBA00023136"/>
    </source>
</evidence>
<dbReference type="Proteomes" id="UP000631114">
    <property type="component" value="Unassembled WGS sequence"/>
</dbReference>
<keyword evidence="7" id="KW-0568">Pathogenesis-related protein</keyword>
<dbReference type="OrthoDB" id="1388414at2759"/>
<protein>
    <recommendedName>
        <fullName evidence="12">MLO-like protein</fullName>
    </recommendedName>
</protein>
<feature type="transmembrane region" description="Helical" evidence="9">
    <location>
        <begin position="168"/>
        <end position="189"/>
    </location>
</feature>
<evidence type="ECO:0000256" key="9">
    <source>
        <dbReference type="SAM" id="Phobius"/>
    </source>
</evidence>
<name>A0A835LXJ8_9MAGN</name>
<comment type="similarity">
    <text evidence="2">Belongs to the MLO family.</text>
</comment>
<evidence type="ECO:0000256" key="1">
    <source>
        <dbReference type="ARBA" id="ARBA00004141"/>
    </source>
</evidence>
<evidence type="ECO:0000256" key="3">
    <source>
        <dbReference type="ARBA" id="ARBA00022692"/>
    </source>
</evidence>
<keyword evidence="4" id="KW-0611">Plant defense</keyword>
<dbReference type="InterPro" id="IPR004326">
    <property type="entry name" value="Mlo"/>
</dbReference>
<evidence type="ECO:0000256" key="4">
    <source>
        <dbReference type="ARBA" id="ARBA00022821"/>
    </source>
</evidence>
<evidence type="ECO:0000313" key="10">
    <source>
        <dbReference type="EMBL" id="KAF9608707.1"/>
    </source>
</evidence>
<dbReference type="PANTHER" id="PTHR31942">
    <property type="entry name" value="MLO-LIKE PROTEIN 1"/>
    <property type="match status" value="1"/>
</dbReference>
<feature type="transmembrane region" description="Helical" evidence="9">
    <location>
        <begin position="68"/>
        <end position="88"/>
    </location>
</feature>
<evidence type="ECO:0000256" key="5">
    <source>
        <dbReference type="ARBA" id="ARBA00022989"/>
    </source>
</evidence>
<sequence>MAGEEAQATSSLETTPTWALALVCFVIIFVSLIFEHVFHLLQKFLNRRRKSLNKALYKIKSGVDHLQMLIFVLAFFHVLSCVLTFGLGMAKACFIRQFIGSVSKTDYFILRHGFIMAHFAESSRFDFQKFIRRALDKDFEVVVGMSLWVWIFAVLFIFFHAYGFYNYFWLPFIPLVTLLLVGTKLQVIITKMCVQSREESNVVRGTLLVKLSDDLFWFSRPQLLLHLMYFILFQNSFQLAFFSWTWMGSTMKKVVFTEQVIEGLKKWHNKAKRNVATSRHNSTHTSREPSPSYTFDTSLSEEKEFQAVPIDRSPSPDNENNVRDDKTVQKGKEKEIYNGEVSFGW</sequence>
<keyword evidence="3 9" id="KW-0812">Transmembrane</keyword>
<comment type="subcellular location">
    <subcellularLocation>
        <location evidence="1">Membrane</location>
        <topology evidence="1">Multi-pass membrane protein</topology>
    </subcellularLocation>
</comment>
<dbReference type="GO" id="GO:0016020">
    <property type="term" value="C:membrane"/>
    <property type="evidence" value="ECO:0007669"/>
    <property type="project" value="UniProtKB-SubCell"/>
</dbReference>
<feature type="transmembrane region" description="Helical" evidence="9">
    <location>
        <begin position="139"/>
        <end position="162"/>
    </location>
</feature>
<keyword evidence="5 9" id="KW-1133">Transmembrane helix</keyword>
<feature type="region of interest" description="Disordered" evidence="8">
    <location>
        <begin position="273"/>
        <end position="333"/>
    </location>
</feature>
<gene>
    <name evidence="10" type="ORF">IFM89_010839</name>
</gene>
<reference evidence="10 11" key="1">
    <citation type="submission" date="2020-10" db="EMBL/GenBank/DDBJ databases">
        <title>The Coptis chinensis genome and diversification of protoberbering-type alkaloids.</title>
        <authorList>
            <person name="Wang B."/>
            <person name="Shu S."/>
            <person name="Song C."/>
            <person name="Liu Y."/>
        </authorList>
    </citation>
    <scope>NUCLEOTIDE SEQUENCE [LARGE SCALE GENOMIC DNA]</scope>
    <source>
        <strain evidence="10">HL-2020</strain>
        <tissue evidence="10">Leaf</tissue>
    </source>
</reference>